<proteinExistence type="predicted"/>
<organism evidence="1 2">
    <name type="scientific">Hymenoscyphus albidus</name>
    <dbReference type="NCBI Taxonomy" id="595503"/>
    <lineage>
        <taxon>Eukaryota</taxon>
        <taxon>Fungi</taxon>
        <taxon>Dikarya</taxon>
        <taxon>Ascomycota</taxon>
        <taxon>Pezizomycotina</taxon>
        <taxon>Leotiomycetes</taxon>
        <taxon>Helotiales</taxon>
        <taxon>Helotiaceae</taxon>
        <taxon>Hymenoscyphus</taxon>
    </lineage>
</organism>
<protein>
    <submittedName>
        <fullName evidence="1">Uncharacterized protein</fullName>
    </submittedName>
</protein>
<dbReference type="AlphaFoldDB" id="A0A9N9LI82"/>
<reference evidence="1" key="1">
    <citation type="submission" date="2021-07" db="EMBL/GenBank/DDBJ databases">
        <authorList>
            <person name="Durling M."/>
        </authorList>
    </citation>
    <scope>NUCLEOTIDE SEQUENCE</scope>
</reference>
<accession>A0A9N9LI82</accession>
<sequence length="190" mass="21566">MYQPQYITLSELELSNTSTQHFIPGPKDYAEAGLQQYLNPLPPHNPTNILSTPTPPPPHHQTLTPLHLRLRQLPAGRAPPRARRDTLGIHGVDLGAHRRTLPAWASKKVPGRRGMHECLCGCGERFTRFRMVKHLIAQLNEQGKLLPLEWEVSEEKRVNAKKNLAMMLRHHEKFGQVAKSGPHRKKTGLF</sequence>
<gene>
    <name evidence="1" type="ORF">HYALB_00007386</name>
</gene>
<evidence type="ECO:0000313" key="1">
    <source>
        <dbReference type="EMBL" id="CAG8974223.1"/>
    </source>
</evidence>
<keyword evidence="2" id="KW-1185">Reference proteome</keyword>
<comment type="caution">
    <text evidence="1">The sequence shown here is derived from an EMBL/GenBank/DDBJ whole genome shotgun (WGS) entry which is preliminary data.</text>
</comment>
<name>A0A9N9LI82_9HELO</name>
<dbReference type="EMBL" id="CAJVRM010000095">
    <property type="protein sequence ID" value="CAG8974223.1"/>
    <property type="molecule type" value="Genomic_DNA"/>
</dbReference>
<dbReference type="OrthoDB" id="10469987at2759"/>
<dbReference type="Proteomes" id="UP000701801">
    <property type="component" value="Unassembled WGS sequence"/>
</dbReference>
<evidence type="ECO:0000313" key="2">
    <source>
        <dbReference type="Proteomes" id="UP000701801"/>
    </source>
</evidence>